<proteinExistence type="predicted"/>
<evidence type="ECO:0000313" key="3">
    <source>
        <dbReference type="Proteomes" id="UP000828251"/>
    </source>
</evidence>
<evidence type="ECO:0000313" key="2">
    <source>
        <dbReference type="EMBL" id="KAH1055561.1"/>
    </source>
</evidence>
<name>A0A9D3UQF5_9ROSI</name>
<accession>A0A9D3UQF5</accession>
<keyword evidence="1" id="KW-0472">Membrane</keyword>
<dbReference type="EMBL" id="JAIQCV010000010">
    <property type="protein sequence ID" value="KAH1055561.1"/>
    <property type="molecule type" value="Genomic_DNA"/>
</dbReference>
<reference evidence="2 3" key="1">
    <citation type="journal article" date="2021" name="Plant Biotechnol. J.">
        <title>Multi-omics assisted identification of the key and species-specific regulatory components of drought-tolerant mechanisms in Gossypium stocksii.</title>
        <authorList>
            <person name="Yu D."/>
            <person name="Ke L."/>
            <person name="Zhang D."/>
            <person name="Wu Y."/>
            <person name="Sun Y."/>
            <person name="Mei J."/>
            <person name="Sun J."/>
            <person name="Sun Y."/>
        </authorList>
    </citation>
    <scope>NUCLEOTIDE SEQUENCE [LARGE SCALE GENOMIC DNA]</scope>
    <source>
        <strain evidence="3">cv. E1</strain>
        <tissue evidence="2">Leaf</tissue>
    </source>
</reference>
<dbReference type="AlphaFoldDB" id="A0A9D3UQF5"/>
<comment type="caution">
    <text evidence="2">The sequence shown here is derived from an EMBL/GenBank/DDBJ whole genome shotgun (WGS) entry which is preliminary data.</text>
</comment>
<keyword evidence="1" id="KW-0812">Transmembrane</keyword>
<evidence type="ECO:0000256" key="1">
    <source>
        <dbReference type="SAM" id="Phobius"/>
    </source>
</evidence>
<sequence>MVSIDSQCIKTKISSKTGSCIKSIEIKSPEKKTSTETKDKDKPPKKEPEIKIVWILCKVMGGSAGIVVLVAAARLHVKVAVALLVVNAATGRPGHAADVEALLMEGVAQVAAADHVVGVVVVVVGVAEAFGARVVVDHVVVGGATVVMMGVNIKHQLHHHCRSPSPPSNSVQATTAAQALTQHCLLL</sequence>
<gene>
    <name evidence="2" type="ORF">J1N35_033626</name>
</gene>
<keyword evidence="1" id="KW-1133">Transmembrane helix</keyword>
<dbReference type="Proteomes" id="UP000828251">
    <property type="component" value="Unassembled WGS sequence"/>
</dbReference>
<feature type="transmembrane region" description="Helical" evidence="1">
    <location>
        <begin position="52"/>
        <end position="73"/>
    </location>
</feature>
<keyword evidence="3" id="KW-1185">Reference proteome</keyword>
<organism evidence="2 3">
    <name type="scientific">Gossypium stocksii</name>
    <dbReference type="NCBI Taxonomy" id="47602"/>
    <lineage>
        <taxon>Eukaryota</taxon>
        <taxon>Viridiplantae</taxon>
        <taxon>Streptophyta</taxon>
        <taxon>Embryophyta</taxon>
        <taxon>Tracheophyta</taxon>
        <taxon>Spermatophyta</taxon>
        <taxon>Magnoliopsida</taxon>
        <taxon>eudicotyledons</taxon>
        <taxon>Gunneridae</taxon>
        <taxon>Pentapetalae</taxon>
        <taxon>rosids</taxon>
        <taxon>malvids</taxon>
        <taxon>Malvales</taxon>
        <taxon>Malvaceae</taxon>
        <taxon>Malvoideae</taxon>
        <taxon>Gossypium</taxon>
    </lineage>
</organism>
<protein>
    <submittedName>
        <fullName evidence="2">Uncharacterized protein</fullName>
    </submittedName>
</protein>